<reference evidence="2" key="2">
    <citation type="submission" date="2020-09" db="EMBL/GenBank/DDBJ databases">
        <authorList>
            <person name="Sun Q."/>
            <person name="Ohkuma M."/>
        </authorList>
    </citation>
    <scope>NUCLEOTIDE SEQUENCE</scope>
    <source>
        <strain evidence="2">JCM 3086</strain>
    </source>
</reference>
<proteinExistence type="predicted"/>
<evidence type="ECO:0000313" key="2">
    <source>
        <dbReference type="EMBL" id="GGJ60563.1"/>
    </source>
</evidence>
<keyword evidence="3" id="KW-1185">Reference proteome</keyword>
<organism evidence="2 3">
    <name type="scientific">Streptomyces brasiliensis</name>
    <dbReference type="NCBI Taxonomy" id="1954"/>
    <lineage>
        <taxon>Bacteria</taxon>
        <taxon>Bacillati</taxon>
        <taxon>Actinomycetota</taxon>
        <taxon>Actinomycetes</taxon>
        <taxon>Kitasatosporales</taxon>
        <taxon>Streptomycetaceae</taxon>
        <taxon>Streptomyces</taxon>
    </lineage>
</organism>
<evidence type="ECO:0000313" key="3">
    <source>
        <dbReference type="Proteomes" id="UP000657574"/>
    </source>
</evidence>
<accession>A0A917P408</accession>
<protein>
    <submittedName>
        <fullName evidence="2">Uncharacterized protein</fullName>
    </submittedName>
</protein>
<dbReference type="EMBL" id="BMQA01000064">
    <property type="protein sequence ID" value="GGJ60563.1"/>
    <property type="molecule type" value="Genomic_DNA"/>
</dbReference>
<name>A0A917P408_9ACTN</name>
<dbReference type="RefSeq" id="WP_229841460.1">
    <property type="nucleotide sequence ID" value="NZ_BMQA01000064.1"/>
</dbReference>
<evidence type="ECO:0000256" key="1">
    <source>
        <dbReference type="SAM" id="MobiDB-lite"/>
    </source>
</evidence>
<dbReference type="Proteomes" id="UP000657574">
    <property type="component" value="Unassembled WGS sequence"/>
</dbReference>
<comment type="caution">
    <text evidence="2">The sequence shown here is derived from an EMBL/GenBank/DDBJ whole genome shotgun (WGS) entry which is preliminary data.</text>
</comment>
<gene>
    <name evidence="2" type="ORF">GCM10010121_083980</name>
</gene>
<sequence length="105" mass="11811">MCVLAIQTSWEALQNAGEIPRNVMMPAIQPVRAKQRKLLRAEPIAQQMVQDKVGFRGVFTDMEREWATWQSTDPGSPSRIEAPRRCGQGGEHERVQGRSVVRGPI</sequence>
<dbReference type="AlphaFoldDB" id="A0A917P408"/>
<feature type="region of interest" description="Disordered" evidence="1">
    <location>
        <begin position="68"/>
        <end position="105"/>
    </location>
</feature>
<reference evidence="2" key="1">
    <citation type="journal article" date="2014" name="Int. J. Syst. Evol. Microbiol.">
        <title>Complete genome sequence of Corynebacterium casei LMG S-19264T (=DSM 44701T), isolated from a smear-ripened cheese.</title>
        <authorList>
            <consortium name="US DOE Joint Genome Institute (JGI-PGF)"/>
            <person name="Walter F."/>
            <person name="Albersmeier A."/>
            <person name="Kalinowski J."/>
            <person name="Ruckert C."/>
        </authorList>
    </citation>
    <scope>NUCLEOTIDE SEQUENCE</scope>
    <source>
        <strain evidence="2">JCM 3086</strain>
    </source>
</reference>